<keyword evidence="5" id="KW-1185">Reference proteome</keyword>
<dbReference type="Gene3D" id="3.30.1330.60">
    <property type="entry name" value="OmpA-like domain"/>
    <property type="match status" value="1"/>
</dbReference>
<dbReference type="SUPFAM" id="SSF103088">
    <property type="entry name" value="OmpA-like"/>
    <property type="match status" value="1"/>
</dbReference>
<evidence type="ECO:0000256" key="1">
    <source>
        <dbReference type="PROSITE-ProRule" id="PRU00473"/>
    </source>
</evidence>
<sequence length="236" mass="25359">MRHPHLPTCLMLLMLLLPLLHGCSSPPGPRTPDGASRTSVNNLEAIERYQSQQRPAPPSTPTQQRILQLEQQVEALRRQLAALQPPIVGANRSKRPQSALTVVDGVEIEVLPDRTVLRFPQAPGQAGFAPSAGIAALLRNGAAQATRIAVRGRTDAVRPDPANKRLAAQRAALARRYMLDNGVAPSKIRSSYQAAGDRIADNGTLAGRARNRRIEIELAGLATPPLATAVKDRSTP</sequence>
<dbReference type="PANTHER" id="PTHR30329">
    <property type="entry name" value="STATOR ELEMENT OF FLAGELLAR MOTOR COMPLEX"/>
    <property type="match status" value="1"/>
</dbReference>
<feature type="signal peptide" evidence="2">
    <location>
        <begin position="1"/>
        <end position="22"/>
    </location>
</feature>
<gene>
    <name evidence="4" type="ORF">GTP55_13305</name>
</gene>
<feature type="domain" description="OmpA-like" evidence="3">
    <location>
        <begin position="97"/>
        <end position="222"/>
    </location>
</feature>
<reference evidence="4 5" key="1">
    <citation type="submission" date="2019-12" db="EMBL/GenBank/DDBJ databases">
        <title>Novel species isolated from a subtropical stream in China.</title>
        <authorList>
            <person name="Lu H."/>
        </authorList>
    </citation>
    <scope>NUCLEOTIDE SEQUENCE [LARGE SCALE GENOMIC DNA]</scope>
    <source>
        <strain evidence="4 5">FT109W</strain>
    </source>
</reference>
<dbReference type="Proteomes" id="UP000466332">
    <property type="component" value="Unassembled WGS sequence"/>
</dbReference>
<protein>
    <submittedName>
        <fullName evidence="4">OmpA family protein</fullName>
    </submittedName>
</protein>
<keyword evidence="1" id="KW-0472">Membrane</keyword>
<feature type="chain" id="PRO_5045302502" evidence="2">
    <location>
        <begin position="23"/>
        <end position="236"/>
    </location>
</feature>
<dbReference type="InterPro" id="IPR036737">
    <property type="entry name" value="OmpA-like_sf"/>
</dbReference>
<accession>A0ABW9WIX6</accession>
<proteinExistence type="predicted"/>
<evidence type="ECO:0000313" key="4">
    <source>
        <dbReference type="EMBL" id="MYN40353.1"/>
    </source>
</evidence>
<name>A0ABW9WIX6_9BURK</name>
<dbReference type="PROSITE" id="PS51123">
    <property type="entry name" value="OMPA_2"/>
    <property type="match status" value="1"/>
</dbReference>
<dbReference type="EMBL" id="WWCS01000007">
    <property type="protein sequence ID" value="MYN40353.1"/>
    <property type="molecule type" value="Genomic_DNA"/>
</dbReference>
<keyword evidence="2" id="KW-0732">Signal</keyword>
<dbReference type="Pfam" id="PF00691">
    <property type="entry name" value="OmpA"/>
    <property type="match status" value="1"/>
</dbReference>
<dbReference type="RefSeq" id="WP_161045413.1">
    <property type="nucleotide sequence ID" value="NZ_WWCS01000007.1"/>
</dbReference>
<evidence type="ECO:0000313" key="5">
    <source>
        <dbReference type="Proteomes" id="UP000466332"/>
    </source>
</evidence>
<comment type="caution">
    <text evidence="4">The sequence shown here is derived from an EMBL/GenBank/DDBJ whole genome shotgun (WGS) entry which is preliminary data.</text>
</comment>
<evidence type="ECO:0000259" key="3">
    <source>
        <dbReference type="PROSITE" id="PS51123"/>
    </source>
</evidence>
<dbReference type="PANTHER" id="PTHR30329:SF21">
    <property type="entry name" value="LIPOPROTEIN YIAD-RELATED"/>
    <property type="match status" value="1"/>
</dbReference>
<dbReference type="InterPro" id="IPR050330">
    <property type="entry name" value="Bact_OuterMem_StrucFunc"/>
</dbReference>
<evidence type="ECO:0000256" key="2">
    <source>
        <dbReference type="SAM" id="SignalP"/>
    </source>
</evidence>
<dbReference type="InterPro" id="IPR006665">
    <property type="entry name" value="OmpA-like"/>
</dbReference>
<organism evidence="4 5">
    <name type="scientific">Duganella margarita</name>
    <dbReference type="NCBI Taxonomy" id="2692170"/>
    <lineage>
        <taxon>Bacteria</taxon>
        <taxon>Pseudomonadati</taxon>
        <taxon>Pseudomonadota</taxon>
        <taxon>Betaproteobacteria</taxon>
        <taxon>Burkholderiales</taxon>
        <taxon>Oxalobacteraceae</taxon>
        <taxon>Telluria group</taxon>
        <taxon>Duganella</taxon>
    </lineage>
</organism>